<dbReference type="EC" id="2.7.7.49" evidence="1"/>
<feature type="domain" description="CCHC-type" evidence="10">
    <location>
        <begin position="600"/>
        <end position="614"/>
    </location>
</feature>
<dbReference type="Pfam" id="PF00665">
    <property type="entry name" value="rve"/>
    <property type="match status" value="1"/>
</dbReference>
<dbReference type="FunFam" id="1.10.579.10:FF:000001">
    <property type="entry name" value="Cryptochrome 1"/>
    <property type="match status" value="1"/>
</dbReference>
<dbReference type="InterPro" id="IPR001584">
    <property type="entry name" value="Integrase_cat-core"/>
</dbReference>
<dbReference type="CDD" id="cd01647">
    <property type="entry name" value="RT_LTR"/>
    <property type="match status" value="1"/>
</dbReference>
<evidence type="ECO:0000256" key="2">
    <source>
        <dbReference type="ARBA" id="ARBA00022679"/>
    </source>
</evidence>
<feature type="domain" description="Integrase catalytic" evidence="11">
    <location>
        <begin position="1430"/>
        <end position="1582"/>
    </location>
</feature>
<dbReference type="InterPro" id="IPR005101">
    <property type="entry name" value="Cryptochr/Photolyase_FAD-bd"/>
</dbReference>
<dbReference type="Gene3D" id="2.40.70.10">
    <property type="entry name" value="Acid Proteases"/>
    <property type="match status" value="1"/>
</dbReference>
<evidence type="ECO:0000256" key="4">
    <source>
        <dbReference type="ARBA" id="ARBA00022722"/>
    </source>
</evidence>
<keyword evidence="13" id="KW-1185">Reference proteome</keyword>
<dbReference type="InterPro" id="IPR043128">
    <property type="entry name" value="Rev_trsase/Diguanyl_cyclase"/>
</dbReference>
<keyword evidence="8" id="KW-0862">Zinc</keyword>
<keyword evidence="5" id="KW-0255">Endonuclease</keyword>
<evidence type="ECO:0000256" key="6">
    <source>
        <dbReference type="ARBA" id="ARBA00022918"/>
    </source>
</evidence>
<keyword evidence="8" id="KW-0479">Metal-binding</keyword>
<reference evidence="12" key="1">
    <citation type="submission" date="2020-11" db="EMBL/GenBank/DDBJ databases">
        <authorList>
            <person name="Whiteford S."/>
        </authorList>
    </citation>
    <scope>NUCLEOTIDE SEQUENCE</scope>
</reference>
<dbReference type="InterPro" id="IPR021109">
    <property type="entry name" value="Peptidase_aspartic_dom_sf"/>
</dbReference>
<dbReference type="SUPFAM" id="SSF56672">
    <property type="entry name" value="DNA/RNA polymerases"/>
    <property type="match status" value="1"/>
</dbReference>
<dbReference type="CDD" id="cd09274">
    <property type="entry name" value="RNase_HI_RT_Ty3"/>
    <property type="match status" value="1"/>
</dbReference>
<dbReference type="Gene3D" id="1.25.40.80">
    <property type="match status" value="1"/>
</dbReference>
<dbReference type="SUPFAM" id="SSF53098">
    <property type="entry name" value="Ribonuclease H-like"/>
    <property type="match status" value="1"/>
</dbReference>
<keyword evidence="4" id="KW-0540">Nuclease</keyword>
<dbReference type="InterPro" id="IPR050951">
    <property type="entry name" value="Retrovirus_Pol_polyprotein"/>
</dbReference>
<dbReference type="GO" id="GO:0042575">
    <property type="term" value="C:DNA polymerase complex"/>
    <property type="evidence" value="ECO:0007669"/>
    <property type="project" value="UniProtKB-ARBA"/>
</dbReference>
<dbReference type="SUPFAM" id="SSF50630">
    <property type="entry name" value="Acid proteases"/>
    <property type="match status" value="1"/>
</dbReference>
<evidence type="ECO:0000256" key="5">
    <source>
        <dbReference type="ARBA" id="ARBA00022759"/>
    </source>
</evidence>
<evidence type="ECO:0000256" key="8">
    <source>
        <dbReference type="PROSITE-ProRule" id="PRU00047"/>
    </source>
</evidence>
<feature type="compositionally biased region" description="Polar residues" evidence="9">
    <location>
        <begin position="1885"/>
        <end position="1908"/>
    </location>
</feature>
<feature type="compositionally biased region" description="Low complexity" evidence="9">
    <location>
        <begin position="656"/>
        <end position="672"/>
    </location>
</feature>
<dbReference type="Pfam" id="PF03441">
    <property type="entry name" value="FAD_binding_7"/>
    <property type="match status" value="1"/>
</dbReference>
<evidence type="ECO:0000256" key="7">
    <source>
        <dbReference type="ARBA" id="ARBA00023268"/>
    </source>
</evidence>
<dbReference type="PANTHER" id="PTHR37984:SF5">
    <property type="entry name" value="PROTEIN NYNRIN-LIKE"/>
    <property type="match status" value="1"/>
</dbReference>
<sequence>MRRRAAGDVRGAGSVGRHLRCGSDKMSMWLRCRCHCDVVTTSSCAGNTENRLPRCRRRVAALPLRCGFEVENLKPPVWVGGESEALARLERHLERKAWVASFGRPKMTPQSLLASQTGLSPYLRFGCLSTRLFYYQLTELYKRVKRVRPPLSLHGQILWREFFYCAATRNPNFDRMEGNPICVQIPWEKNQEALAKWANGQTGYPWIDAIMVQLREEGWIHHLARHAVACFLTRGDLWISWEDGMKVFDELLLDADWSVNAGMWMWLSCSSFFQQFFHCYCPVRFGRKTDPNGDFIRRYIPVLKNIPTRYIHEPWAAPDEVQQAARCVVGRDYPLPMVDHGKASSINIERIKQVYAQLAKYKPQMANEAGKLKMAGKISEFDINNGNWECYCERLDMLFLVNDIKETFKVPTLISCVGEATYELMVNLCSPDKPKDKTYSQLVKLVGDHLQPKPSELAERFRFRQCRQRDDQTVAVFVAELKKAARFCEFGSHLDDCMRDQFVCGLRSDGTRQRLFAETKIDFAKAVQIATTIEAAERDAHAVEACSAGRVATAAAAEAREARSREPGASSLHHARAAECSACGDTRHRWADCRYRLFECSRCRKVGHLRRMCPATDQAGQANHNRADMPLQQQAWSGGPRRGQGGGGRRGGRGGATWRQRGGQQGGARATTSHLLREEEADMGPGEDGNNQEEPIHQMSLREYRPVSLTVKIENIFFKMEVDTGSALSCISKQSYLNHFKHVVLKQCELTLSFYDGSKIKPVGYLEVDVSYNGLTKKLDLYVIEGGTTALLGRQWLSELNITIPKIQVNNVSIQDKNQYVNELYSRYGEVWNGELGCFTGGRARLHVREGAAPVFCRARPLPYALRARVDAELDRMLRDGVIEPVETSDWATPLVIANKADGSLRLCADYKVTLNRVLAIDKYPVPKIEDLFTNLNGTNIYSKIDLSQAYNQVLLDETSQFTVINTHRGLFKYNRLVYGLSSSPGIFQRIMSNLFSDIPNVIIFLDDIMCANSTLEDHYATLSKVLERLRNYGLKIKREKCTFFTKQIKFLGYVIDSDGIRVDPEKVKPILKMIPPKDTSQLRSFLGMVNFYGKFIDKLSHTLAPLYELLKKDRVWVWGSEQMAAFDAVKQLLCNAQVLCHYDLSRPVTLSCDASAYGIGAILNQVDRAGRERPVAYASRALTDAERNYSQIHKEALAIVFAVNKFHQYLYGRKFLLKTDHKPLISIFGPGTGIPNMTASRLQRWAITLSAYDFDIQYVSTDQNTADCLSRLIAEHKADSDKNENNDMPEQTYLHFAAEALLLDNNNLKRTTQKDPLLSRVLSYIRDGWPDEVELRELRPYWNRRKELYTELGCVMWGHRVVIPEECRARVLRELHDTHMGVVKTKSIARSYVWWPGVDEAVEALCRSCGVCAAVSDAPPAHAPRAWPWPDRPWTRVHVDFLGPLAGSMYLVLVDACSKWIEIVKMGSTSAKNVISKLREIFSRFGLPKQLVSDNGPPFSSTEFIKFLTDNGIESTFSAPYHPASNGAAENAVRTCKRVIKKAIIQGLDIETTLNRFLLMYRNTEHCTTGESPAQILQGRSLRTRLDKLKPEREDHVRAAQRRQVGAAGGRERALAVGDRVWCRNYRAGDKWVKGKIIEKPGDTDYVVELADGNQLHRHIDQIKKQFNIEPETTYEEMSPGRAINPFLYPSEPSADQGRGSVAGAMASSGGTGGERGATPPAPPPQPVQHPRPVRDRNLNPQTVQRPNSMQMSPSPTSIITSINQSNFLCSQTPEPATDNFSATDQTELNDKNNQTIDINSTDKQDNYDLKNLTIMNNDLQQEFNNTNEMYLQTQQFINKIIRSDLYDQQQQPVKLNYNEEKGQFFLPAYNGNDELCLHPPNFETPSYTDLQPCNQNGTEESTSNKEGQGGGAATEKKDSYSSIDKTNPVDQNITTK</sequence>
<dbReference type="PROSITE" id="PS50158">
    <property type="entry name" value="ZF_CCHC"/>
    <property type="match status" value="1"/>
</dbReference>
<dbReference type="Pfam" id="PF00078">
    <property type="entry name" value="RVT_1"/>
    <property type="match status" value="1"/>
</dbReference>
<dbReference type="InterPro" id="IPR041577">
    <property type="entry name" value="RT_RNaseH_2"/>
</dbReference>
<dbReference type="FunFam" id="3.10.20.370:FF:000001">
    <property type="entry name" value="Retrovirus-related Pol polyprotein from transposon 17.6-like protein"/>
    <property type="match status" value="1"/>
</dbReference>
<feature type="compositionally biased region" description="Gly residues" evidence="9">
    <location>
        <begin position="640"/>
        <end position="655"/>
    </location>
</feature>
<dbReference type="InterPro" id="IPR001878">
    <property type="entry name" value="Znf_CCHC"/>
</dbReference>
<dbReference type="PROSITE" id="PS50994">
    <property type="entry name" value="INTEGRASE"/>
    <property type="match status" value="1"/>
</dbReference>
<organism evidence="12 13">
    <name type="scientific">Plutella xylostella</name>
    <name type="common">Diamondback moth</name>
    <name type="synonym">Plutella maculipennis</name>
    <dbReference type="NCBI Taxonomy" id="51655"/>
    <lineage>
        <taxon>Eukaryota</taxon>
        <taxon>Metazoa</taxon>
        <taxon>Ecdysozoa</taxon>
        <taxon>Arthropoda</taxon>
        <taxon>Hexapoda</taxon>
        <taxon>Insecta</taxon>
        <taxon>Pterygota</taxon>
        <taxon>Neoptera</taxon>
        <taxon>Endopterygota</taxon>
        <taxon>Lepidoptera</taxon>
        <taxon>Glossata</taxon>
        <taxon>Ditrysia</taxon>
        <taxon>Yponomeutoidea</taxon>
        <taxon>Plutellidae</taxon>
        <taxon>Plutella</taxon>
    </lineage>
</organism>
<dbReference type="FunFam" id="1.10.340.70:FF:000003">
    <property type="entry name" value="Protein CBG25708"/>
    <property type="match status" value="1"/>
</dbReference>
<dbReference type="SUPFAM" id="SSF48173">
    <property type="entry name" value="Cryptochrome/photolyase FAD-binding domain"/>
    <property type="match status" value="1"/>
</dbReference>
<proteinExistence type="predicted"/>
<dbReference type="EMBL" id="CAJHNJ030000010">
    <property type="protein sequence ID" value="CAG9107785.1"/>
    <property type="molecule type" value="Genomic_DNA"/>
</dbReference>
<dbReference type="Gene3D" id="3.10.10.10">
    <property type="entry name" value="HIV Type 1 Reverse Transcriptase, subunit A, domain 1"/>
    <property type="match status" value="1"/>
</dbReference>
<feature type="compositionally biased region" description="Polar residues" evidence="9">
    <location>
        <begin position="1922"/>
        <end position="1938"/>
    </location>
</feature>
<dbReference type="GO" id="GO:0003964">
    <property type="term" value="F:RNA-directed DNA polymerase activity"/>
    <property type="evidence" value="ECO:0007669"/>
    <property type="project" value="UniProtKB-KW"/>
</dbReference>
<dbReference type="Pfam" id="PF17919">
    <property type="entry name" value="RT_RNaseH_2"/>
    <property type="match status" value="1"/>
</dbReference>
<dbReference type="InterPro" id="IPR036134">
    <property type="entry name" value="Crypto/Photolyase_FAD-like_sf"/>
</dbReference>
<feature type="compositionally biased region" description="Polar residues" evidence="9">
    <location>
        <begin position="1740"/>
        <end position="1753"/>
    </location>
</feature>
<dbReference type="Gene3D" id="3.10.20.370">
    <property type="match status" value="1"/>
</dbReference>
<keyword evidence="6" id="KW-0695">RNA-directed DNA polymerase</keyword>
<name>A0A8S4DYC6_PLUXY</name>
<evidence type="ECO:0000256" key="9">
    <source>
        <dbReference type="SAM" id="MobiDB-lite"/>
    </source>
</evidence>
<dbReference type="GO" id="GO:0003676">
    <property type="term" value="F:nucleic acid binding"/>
    <property type="evidence" value="ECO:0007669"/>
    <property type="project" value="InterPro"/>
</dbReference>
<dbReference type="Pfam" id="PF17921">
    <property type="entry name" value="Integrase_H2C2"/>
    <property type="match status" value="1"/>
</dbReference>
<keyword evidence="2" id="KW-0808">Transferase</keyword>
<evidence type="ECO:0000259" key="10">
    <source>
        <dbReference type="PROSITE" id="PS50158"/>
    </source>
</evidence>
<evidence type="ECO:0000259" key="11">
    <source>
        <dbReference type="PROSITE" id="PS50994"/>
    </source>
</evidence>
<dbReference type="Gene3D" id="3.30.70.270">
    <property type="match status" value="2"/>
</dbReference>
<dbReference type="InterPro" id="IPR041588">
    <property type="entry name" value="Integrase_H2C2"/>
</dbReference>
<comment type="caution">
    <text evidence="12">The sequence shown here is derived from an EMBL/GenBank/DDBJ whole genome shotgun (WGS) entry which is preliminary data.</text>
</comment>
<keyword evidence="5" id="KW-0378">Hydrolase</keyword>
<dbReference type="Gene3D" id="1.10.340.70">
    <property type="match status" value="1"/>
</dbReference>
<keyword evidence="3" id="KW-0548">Nucleotidyltransferase</keyword>
<feature type="region of interest" description="Disordered" evidence="9">
    <location>
        <begin position="1674"/>
        <end position="1756"/>
    </location>
</feature>
<dbReference type="GO" id="GO:0015074">
    <property type="term" value="P:DNA integration"/>
    <property type="evidence" value="ECO:0007669"/>
    <property type="project" value="InterPro"/>
</dbReference>
<dbReference type="GO" id="GO:0004519">
    <property type="term" value="F:endonuclease activity"/>
    <property type="evidence" value="ECO:0007669"/>
    <property type="project" value="UniProtKB-KW"/>
</dbReference>
<dbReference type="InterPro" id="IPR012337">
    <property type="entry name" value="RNaseH-like_sf"/>
</dbReference>
<evidence type="ECO:0000313" key="13">
    <source>
        <dbReference type="Proteomes" id="UP000653454"/>
    </source>
</evidence>
<protein>
    <recommendedName>
        <fullName evidence="1">RNA-directed DNA polymerase</fullName>
        <ecNumber evidence="1">2.7.7.49</ecNumber>
    </recommendedName>
</protein>
<feature type="region of interest" description="Disordered" evidence="9">
    <location>
        <begin position="620"/>
        <end position="675"/>
    </location>
</feature>
<feature type="compositionally biased region" description="Pro residues" evidence="9">
    <location>
        <begin position="1721"/>
        <end position="1731"/>
    </location>
</feature>
<gene>
    <name evidence="12" type="ORF">PLXY2_LOCUS3966</name>
</gene>
<dbReference type="GO" id="GO:0008270">
    <property type="term" value="F:zinc ion binding"/>
    <property type="evidence" value="ECO:0007669"/>
    <property type="project" value="UniProtKB-KW"/>
</dbReference>
<dbReference type="Gene3D" id="1.10.579.10">
    <property type="entry name" value="DNA Cyclobutane Dipyrimidine Photolyase, subunit A, domain 3"/>
    <property type="match status" value="1"/>
</dbReference>
<evidence type="ECO:0000313" key="12">
    <source>
        <dbReference type="EMBL" id="CAG9107785.1"/>
    </source>
</evidence>
<dbReference type="SMART" id="SM00343">
    <property type="entry name" value="ZnF_C2HC"/>
    <property type="match status" value="2"/>
</dbReference>
<dbReference type="InterPro" id="IPR036397">
    <property type="entry name" value="RNaseH_sf"/>
</dbReference>
<accession>A0A8S4DYC6</accession>
<dbReference type="FunFam" id="3.30.420.10:FF:000063">
    <property type="entry name" value="Retrovirus-related Pol polyprotein from transposon 297-like Protein"/>
    <property type="match status" value="1"/>
</dbReference>
<dbReference type="InterPro" id="IPR043502">
    <property type="entry name" value="DNA/RNA_pol_sf"/>
</dbReference>
<feature type="region of interest" description="Disordered" evidence="9">
    <location>
        <begin position="1882"/>
        <end position="1938"/>
    </location>
</feature>
<dbReference type="Proteomes" id="UP000653454">
    <property type="component" value="Unassembled WGS sequence"/>
</dbReference>
<dbReference type="FunFam" id="3.30.70.270:FF:000026">
    <property type="entry name" value="Transposon Ty3-G Gag-Pol polyprotein"/>
    <property type="match status" value="1"/>
</dbReference>
<feature type="compositionally biased region" description="Low complexity" evidence="9">
    <location>
        <begin position="1699"/>
        <end position="1710"/>
    </location>
</feature>
<dbReference type="InterPro" id="IPR000477">
    <property type="entry name" value="RT_dom"/>
</dbReference>
<evidence type="ECO:0000256" key="3">
    <source>
        <dbReference type="ARBA" id="ARBA00022695"/>
    </source>
</evidence>
<dbReference type="Gene3D" id="3.30.420.10">
    <property type="entry name" value="Ribonuclease H-like superfamily/Ribonuclease H"/>
    <property type="match status" value="1"/>
</dbReference>
<keyword evidence="8" id="KW-0863">Zinc-finger</keyword>
<dbReference type="PANTHER" id="PTHR37984">
    <property type="entry name" value="PROTEIN CBG26694"/>
    <property type="match status" value="1"/>
</dbReference>
<keyword evidence="7" id="KW-0511">Multifunctional enzyme</keyword>
<evidence type="ECO:0000256" key="1">
    <source>
        <dbReference type="ARBA" id="ARBA00012493"/>
    </source>
</evidence>